<proteinExistence type="predicted"/>
<evidence type="ECO:0000313" key="1">
    <source>
        <dbReference type="EMBL" id="KKL79117.1"/>
    </source>
</evidence>
<dbReference type="AlphaFoldDB" id="A0A0F9HVG9"/>
<gene>
    <name evidence="1" type="ORF">LCGC14_2018090</name>
</gene>
<accession>A0A0F9HVG9</accession>
<protein>
    <submittedName>
        <fullName evidence="1">Uncharacterized protein</fullName>
    </submittedName>
</protein>
<reference evidence="1" key="1">
    <citation type="journal article" date="2015" name="Nature">
        <title>Complex archaea that bridge the gap between prokaryotes and eukaryotes.</title>
        <authorList>
            <person name="Spang A."/>
            <person name="Saw J.H."/>
            <person name="Jorgensen S.L."/>
            <person name="Zaremba-Niedzwiedzka K."/>
            <person name="Martijn J."/>
            <person name="Lind A.E."/>
            <person name="van Eijk R."/>
            <person name="Schleper C."/>
            <person name="Guy L."/>
            <person name="Ettema T.J."/>
        </authorList>
    </citation>
    <scope>NUCLEOTIDE SEQUENCE</scope>
</reference>
<dbReference type="EMBL" id="LAZR01023263">
    <property type="protein sequence ID" value="KKL79117.1"/>
    <property type="molecule type" value="Genomic_DNA"/>
</dbReference>
<organism evidence="1">
    <name type="scientific">marine sediment metagenome</name>
    <dbReference type="NCBI Taxonomy" id="412755"/>
    <lineage>
        <taxon>unclassified sequences</taxon>
        <taxon>metagenomes</taxon>
        <taxon>ecological metagenomes</taxon>
    </lineage>
</organism>
<sequence>MKAYIVRVPEVHVSRMVVNAKNENEAKEIVMGGGGSELDCQYDYTLGADKWSVKEAEDGQK</sequence>
<comment type="caution">
    <text evidence="1">The sequence shown here is derived from an EMBL/GenBank/DDBJ whole genome shotgun (WGS) entry which is preliminary data.</text>
</comment>
<name>A0A0F9HVG9_9ZZZZ</name>